<dbReference type="EMBL" id="VJZC01000009">
    <property type="protein sequence ID" value="MPY56181.1"/>
    <property type="molecule type" value="Genomic_DNA"/>
</dbReference>
<evidence type="ECO:0000313" key="5">
    <source>
        <dbReference type="Proteomes" id="UP000400924"/>
    </source>
</evidence>
<dbReference type="AlphaFoldDB" id="A0A5N8X9K7"/>
<evidence type="ECO:0000259" key="3">
    <source>
        <dbReference type="Pfam" id="PF03795"/>
    </source>
</evidence>
<keyword evidence="5" id="KW-1185">Reference proteome</keyword>
<feature type="domain" description="YCII-related" evidence="3">
    <location>
        <begin position="45"/>
        <end position="114"/>
    </location>
</feature>
<comment type="similarity">
    <text evidence="1">Belongs to the YciI family.</text>
</comment>
<feature type="region of interest" description="Disordered" evidence="2">
    <location>
        <begin position="128"/>
        <end position="148"/>
    </location>
</feature>
<evidence type="ECO:0000256" key="1">
    <source>
        <dbReference type="ARBA" id="ARBA00007689"/>
    </source>
</evidence>
<gene>
    <name evidence="4" type="ORF">FNH08_03020</name>
</gene>
<evidence type="ECO:0000313" key="4">
    <source>
        <dbReference type="EMBL" id="MPY56181.1"/>
    </source>
</evidence>
<accession>A0A5N8X9K7</accession>
<dbReference type="Pfam" id="PF03795">
    <property type="entry name" value="YCII"/>
    <property type="match status" value="1"/>
</dbReference>
<dbReference type="SUPFAM" id="SSF54909">
    <property type="entry name" value="Dimeric alpha+beta barrel"/>
    <property type="match status" value="1"/>
</dbReference>
<dbReference type="RefSeq" id="WP_152769656.1">
    <property type="nucleotide sequence ID" value="NZ_VJZC01000009.1"/>
</dbReference>
<dbReference type="Proteomes" id="UP000400924">
    <property type="component" value="Unassembled WGS sequence"/>
</dbReference>
<dbReference type="OrthoDB" id="4186846at2"/>
<dbReference type="Gene3D" id="3.30.70.1060">
    <property type="entry name" value="Dimeric alpha+beta barrel"/>
    <property type="match status" value="1"/>
</dbReference>
<proteinExistence type="inferred from homology"/>
<evidence type="ECO:0000256" key="2">
    <source>
        <dbReference type="SAM" id="MobiDB-lite"/>
    </source>
</evidence>
<comment type="caution">
    <text evidence="4">The sequence shown here is derived from an EMBL/GenBank/DDBJ whole genome shotgun (WGS) entry which is preliminary data.</text>
</comment>
<organism evidence="4 5">
    <name type="scientific">Streptomyces spongiae</name>
    <dbReference type="NCBI Taxonomy" id="565072"/>
    <lineage>
        <taxon>Bacteria</taxon>
        <taxon>Bacillati</taxon>
        <taxon>Actinomycetota</taxon>
        <taxon>Actinomycetes</taxon>
        <taxon>Kitasatosporales</taxon>
        <taxon>Streptomycetaceae</taxon>
        <taxon>Streptomyces</taxon>
    </lineage>
</organism>
<name>A0A5N8X9K7_9ACTN</name>
<dbReference type="InterPro" id="IPR005545">
    <property type="entry name" value="YCII"/>
</dbReference>
<dbReference type="InterPro" id="IPR011008">
    <property type="entry name" value="Dimeric_a/b-barrel"/>
</dbReference>
<reference evidence="4 5" key="1">
    <citation type="submission" date="2019-07" db="EMBL/GenBank/DDBJ databases">
        <title>New species of Amycolatopsis and Streptomyces.</title>
        <authorList>
            <person name="Duangmal K."/>
            <person name="Teo W.F.A."/>
            <person name="Lipun K."/>
        </authorList>
    </citation>
    <scope>NUCLEOTIDE SEQUENCE [LARGE SCALE GENOMIC DNA]</scope>
    <source>
        <strain evidence="4 5">NBRC 106415</strain>
    </source>
</reference>
<sequence length="148" mass="15780">MSEIPGPDHDPEAEAAVLTARSVGLRLWACHSSPALGSAPEDIGPYLADHLRHLIGWERRGVLFAGGPYLDEDGRPGDSALYLLRTGSEAAAIALAAEEPLHKHGLRMFTVRPWQINQGGFAVHIGISHQTGGLDGPPTPLDHEGSTR</sequence>
<protein>
    <recommendedName>
        <fullName evidence="3">YCII-related domain-containing protein</fullName>
    </recommendedName>
</protein>